<proteinExistence type="predicted"/>
<dbReference type="NCBIfam" id="TIGR02565">
    <property type="entry name" value="cas_Csy2"/>
    <property type="match status" value="1"/>
</dbReference>
<accession>A0AA95KJT2</accession>
<reference evidence="1" key="1">
    <citation type="journal article" date="2023" name="Int. J. Mol. Sci.">
        <title>Metagenomics Revealed a New Genus 'Candidatus Thiocaldithrix dubininis' gen. nov., sp. nov. and a New Species 'Candidatus Thiothrix putei' sp. nov. in the Family Thiotrichaceae, Some Members of Which Have Traits of Both Na+- and H+-Motive Energetics.</title>
        <authorList>
            <person name="Ravin N.V."/>
            <person name="Muntyan M.S."/>
            <person name="Smolyakov D.D."/>
            <person name="Rudenko T.S."/>
            <person name="Beletsky A.V."/>
            <person name="Mardanov A.V."/>
            <person name="Grabovich M.Y."/>
        </authorList>
    </citation>
    <scope>NUCLEOTIDE SEQUENCE</scope>
    <source>
        <strain evidence="1">GKL-01</strain>
    </source>
</reference>
<protein>
    <submittedName>
        <fullName evidence="1">Type I-F CRISPR-associated protein Csy2</fullName>
    </submittedName>
</protein>
<name>A0AA95KJT2_9GAMM</name>
<dbReference type="KEGG" id="tdu:QJT80_07285"/>
<dbReference type="EMBL" id="CP124755">
    <property type="protein sequence ID" value="WGZ92280.1"/>
    <property type="molecule type" value="Genomic_DNA"/>
</dbReference>
<sequence>MSQYLLLKKLRVQNANALSSPFTFGFPAVTAFMGFAHRIQREFNPDNNPDDFLCTGVGIISHQFAMQDYQEGYNRCLKITANPLDKDGNRPSFIEEGRCHLTVSLLLEIENLPSSNDKFLQKIRTLLASHLKLAGGDMLYRPDTEKDNIRLIQDIAANFRQLIPGYALIERRDLMIQSMQTGQDALDALYDALVVKHQCYQDTQGQVTWQSRREQEGWIVPIATGFNALTPAALAENQRDATTPHRFAESVLTLGEFKMPLPTRFPNGFKDLMWRYQQQGDLYLCTQASQTDSV</sequence>
<dbReference type="Proteomes" id="UP001300672">
    <property type="component" value="Chromosome"/>
</dbReference>
<dbReference type="InterPro" id="IPR013398">
    <property type="entry name" value="CRISPR-assoc_prot_Csy2"/>
</dbReference>
<evidence type="ECO:0000313" key="1">
    <source>
        <dbReference type="EMBL" id="WGZ92280.1"/>
    </source>
</evidence>
<reference evidence="1" key="2">
    <citation type="submission" date="2023-04" db="EMBL/GenBank/DDBJ databases">
        <authorList>
            <person name="Beletskiy A.V."/>
            <person name="Mardanov A.V."/>
            <person name="Ravin N.V."/>
        </authorList>
    </citation>
    <scope>NUCLEOTIDE SEQUENCE</scope>
    <source>
        <strain evidence="1">GKL-01</strain>
    </source>
</reference>
<gene>
    <name evidence="1" type="primary">csy2</name>
    <name evidence="1" type="ORF">QJT80_07285</name>
</gene>
<dbReference type="AlphaFoldDB" id="A0AA95KJT2"/>
<dbReference type="CDD" id="cd09736">
    <property type="entry name" value="Csy2_I-F"/>
    <property type="match status" value="1"/>
</dbReference>
<organism evidence="1">
    <name type="scientific">Candidatus Thiocaldithrix dubininis</name>
    <dbReference type="NCBI Taxonomy" id="3080823"/>
    <lineage>
        <taxon>Bacteria</taxon>
        <taxon>Pseudomonadati</taxon>
        <taxon>Pseudomonadota</taxon>
        <taxon>Gammaproteobacteria</taxon>
        <taxon>Thiotrichales</taxon>
        <taxon>Thiotrichaceae</taxon>
        <taxon>Candidatus Thiocaldithrix</taxon>
    </lineage>
</organism>
<dbReference type="Pfam" id="PF09614">
    <property type="entry name" value="Cas_Csy2"/>
    <property type="match status" value="1"/>
</dbReference>